<protein>
    <recommendedName>
        <fullName evidence="3">SnoaL-like domain-containing protein</fullName>
    </recommendedName>
</protein>
<dbReference type="EMBL" id="CAJNDS010002301">
    <property type="protein sequence ID" value="CAE7420779.1"/>
    <property type="molecule type" value="Genomic_DNA"/>
</dbReference>
<comment type="caution">
    <text evidence="1">The sequence shown here is derived from an EMBL/GenBank/DDBJ whole genome shotgun (WGS) entry which is preliminary data.</text>
</comment>
<reference evidence="1" key="1">
    <citation type="submission" date="2021-02" db="EMBL/GenBank/DDBJ databases">
        <authorList>
            <person name="Dougan E. K."/>
            <person name="Rhodes N."/>
            <person name="Thang M."/>
            <person name="Chan C."/>
        </authorList>
    </citation>
    <scope>NUCLEOTIDE SEQUENCE</scope>
</reference>
<accession>A0A812R4A1</accession>
<evidence type="ECO:0000313" key="2">
    <source>
        <dbReference type="Proteomes" id="UP000604046"/>
    </source>
</evidence>
<evidence type="ECO:0008006" key="3">
    <source>
        <dbReference type="Google" id="ProtNLM"/>
    </source>
</evidence>
<dbReference type="Proteomes" id="UP000604046">
    <property type="component" value="Unassembled WGS sequence"/>
</dbReference>
<dbReference type="AlphaFoldDB" id="A0A812R4A1"/>
<dbReference type="Gene3D" id="3.10.450.50">
    <property type="match status" value="1"/>
</dbReference>
<sequence>MAQGLATTALLSEEQQKLAKAAASVYDLRVDSDAVVDSMYASACQFSDPLVLVSGPAHVKAQFRSLRMLFREIDFQVEGVGLLGEKVVIEASVTYVPKRMPRACAVRLKQFTTLTSTAGRVLLHEDHWSIHGVLVAITGLGWLYQGWRKALGTASSVAVDLISCPKRKGS</sequence>
<name>A0A812R4A1_9DINO</name>
<keyword evidence="2" id="KW-1185">Reference proteome</keyword>
<evidence type="ECO:0000313" key="1">
    <source>
        <dbReference type="EMBL" id="CAE7420779.1"/>
    </source>
</evidence>
<dbReference type="OrthoDB" id="9995831at2759"/>
<proteinExistence type="predicted"/>
<gene>
    <name evidence="1" type="ORF">SNAT2548_LOCUS22890</name>
</gene>
<organism evidence="1 2">
    <name type="scientific">Symbiodinium natans</name>
    <dbReference type="NCBI Taxonomy" id="878477"/>
    <lineage>
        <taxon>Eukaryota</taxon>
        <taxon>Sar</taxon>
        <taxon>Alveolata</taxon>
        <taxon>Dinophyceae</taxon>
        <taxon>Suessiales</taxon>
        <taxon>Symbiodiniaceae</taxon>
        <taxon>Symbiodinium</taxon>
    </lineage>
</organism>